<dbReference type="PIRSF" id="PIRSF015853">
    <property type="entry name" value="Pep_DppA"/>
    <property type="match status" value="1"/>
</dbReference>
<feature type="active site" description="Nucleophile" evidence="1">
    <location>
        <position position="117"/>
    </location>
</feature>
<evidence type="ECO:0000313" key="4">
    <source>
        <dbReference type="Proteomes" id="UP000282125"/>
    </source>
</evidence>
<accession>A0A3P3DSJ3</accession>
<feature type="binding site" evidence="2">
    <location>
        <position position="60"/>
    </location>
    <ligand>
        <name>Zn(2+)</name>
        <dbReference type="ChEBI" id="CHEBI:29105"/>
        <label>2</label>
    </ligand>
</feature>
<feature type="binding site" evidence="2">
    <location>
        <position position="135"/>
    </location>
    <ligand>
        <name>Zn(2+)</name>
        <dbReference type="ChEBI" id="CHEBI:29105"/>
        <label>2</label>
    </ligand>
</feature>
<sequence>MKVFICADIEGTAGIVDWEETIRGERGWEEFRELMTLEVLAACEGARAAGATEVVVKDAHDSGRNLLVGRLPDYVRVVRSWSGHPDQMMFGIDESFDAAVFTGHHSRAGTEDNPLAHTSNLKISCMYLNGQPASEFTINALCAARYGVPSVFLSGDEGICAEVATEVPGIVTVETLKGYGPGSNSIAPQRSQKLIREGVERALRQDNKTRMPDVKGPFEVKIEFTNPVNAYQSSWYPGVKTAGPRTITFAADDFFEILRALRFIKG</sequence>
<dbReference type="CDD" id="cd08770">
    <property type="entry name" value="DAP_dppA_3"/>
    <property type="match status" value="1"/>
</dbReference>
<dbReference type="InterPro" id="IPR036177">
    <property type="entry name" value="Peptidase_M55_sf"/>
</dbReference>
<dbReference type="InterPro" id="IPR007035">
    <property type="entry name" value="Peptidase_M55"/>
</dbReference>
<organism evidence="3 4">
    <name type="scientific">Falsigemmobacter faecalis</name>
    <dbReference type="NCBI Taxonomy" id="2488730"/>
    <lineage>
        <taxon>Bacteria</taxon>
        <taxon>Pseudomonadati</taxon>
        <taxon>Pseudomonadota</taxon>
        <taxon>Alphaproteobacteria</taxon>
        <taxon>Rhodobacterales</taxon>
        <taxon>Paracoccaceae</taxon>
        <taxon>Falsigemmobacter</taxon>
    </lineage>
</organism>
<dbReference type="OrthoDB" id="9785420at2"/>
<reference evidence="3 4" key="1">
    <citation type="submission" date="2018-11" db="EMBL/GenBank/DDBJ databases">
        <title>Gemmobacter sp. nov., YIM 102744-1 draft genome.</title>
        <authorList>
            <person name="Li G."/>
            <person name="Jiang Y."/>
        </authorList>
    </citation>
    <scope>NUCLEOTIDE SEQUENCE [LARGE SCALE GENOMIC DNA]</scope>
    <source>
        <strain evidence="3 4">YIM 102744-1</strain>
    </source>
</reference>
<dbReference type="GO" id="GO:0046872">
    <property type="term" value="F:metal ion binding"/>
    <property type="evidence" value="ECO:0007669"/>
    <property type="project" value="UniProtKB-KW"/>
</dbReference>
<dbReference type="EMBL" id="RRAZ01000004">
    <property type="protein sequence ID" value="RRH77247.1"/>
    <property type="molecule type" value="Genomic_DNA"/>
</dbReference>
<evidence type="ECO:0000256" key="2">
    <source>
        <dbReference type="PIRSR" id="PIRSR015853-2"/>
    </source>
</evidence>
<dbReference type="SUPFAM" id="SSF63992">
    <property type="entry name" value="Dipeptide transport protein"/>
    <property type="match status" value="1"/>
</dbReference>
<dbReference type="Gene3D" id="3.30.1360.130">
    <property type="entry name" value="Dipeptide transport protein"/>
    <property type="match status" value="1"/>
</dbReference>
<evidence type="ECO:0000313" key="3">
    <source>
        <dbReference type="EMBL" id="RRH77247.1"/>
    </source>
</evidence>
<dbReference type="RefSeq" id="WP_124963602.1">
    <property type="nucleotide sequence ID" value="NZ_RRAZ01000004.1"/>
</dbReference>
<dbReference type="AlphaFoldDB" id="A0A3P3DSJ3"/>
<keyword evidence="4" id="KW-1185">Reference proteome</keyword>
<dbReference type="Gene3D" id="3.40.50.10780">
    <property type="entry name" value="Dipeptide transport protein"/>
    <property type="match status" value="1"/>
</dbReference>
<dbReference type="InterPro" id="IPR027476">
    <property type="entry name" value="DppA_N"/>
</dbReference>
<feature type="binding site" evidence="2">
    <location>
        <position position="10"/>
    </location>
    <ligand>
        <name>Zn(2+)</name>
        <dbReference type="ChEBI" id="CHEBI:29105"/>
        <label>1</label>
    </ligand>
</feature>
<comment type="caution">
    <text evidence="3">The sequence shown here is derived from an EMBL/GenBank/DDBJ whole genome shotgun (WGS) entry which is preliminary data.</text>
</comment>
<evidence type="ECO:0000256" key="1">
    <source>
        <dbReference type="PIRSR" id="PIRSR015853-1"/>
    </source>
</evidence>
<keyword evidence="2" id="KW-0862">Zinc</keyword>
<keyword evidence="2" id="KW-0479">Metal-binding</keyword>
<protein>
    <submittedName>
        <fullName evidence="3">Peptide ABC transporter</fullName>
    </submittedName>
</protein>
<feature type="binding site" evidence="2">
    <location>
        <position position="8"/>
    </location>
    <ligand>
        <name>Zn(2+)</name>
        <dbReference type="ChEBI" id="CHEBI:29105"/>
        <label>1</label>
    </ligand>
</feature>
<feature type="binding site" evidence="2">
    <location>
        <position position="8"/>
    </location>
    <ligand>
        <name>Zn(2+)</name>
        <dbReference type="ChEBI" id="CHEBI:29105"/>
        <label>2</label>
    </ligand>
</feature>
<feature type="binding site" evidence="2">
    <location>
        <position position="105"/>
    </location>
    <ligand>
        <name>Zn(2+)</name>
        <dbReference type="ChEBI" id="CHEBI:29105"/>
        <label>2</label>
    </ligand>
</feature>
<dbReference type="Pfam" id="PF04951">
    <property type="entry name" value="Peptidase_M55"/>
    <property type="match status" value="1"/>
</dbReference>
<gene>
    <name evidence="3" type="ORF">EG244_03330</name>
</gene>
<dbReference type="Proteomes" id="UP000282125">
    <property type="component" value="Unassembled WGS sequence"/>
</dbReference>
<name>A0A3P3DSJ3_9RHOB</name>
<proteinExistence type="predicted"/>